<dbReference type="Gene3D" id="1.50.10.100">
    <property type="entry name" value="Chondroitin AC/alginate lyase"/>
    <property type="match status" value="1"/>
</dbReference>
<evidence type="ECO:0000259" key="4">
    <source>
        <dbReference type="Pfam" id="PF07940"/>
    </source>
</evidence>
<evidence type="ECO:0000313" key="5">
    <source>
        <dbReference type="EMBL" id="CDZ96694.1"/>
    </source>
</evidence>
<comment type="subcellular location">
    <subcellularLocation>
        <location evidence="1">Cell envelope</location>
    </subcellularLocation>
</comment>
<evidence type="ECO:0000256" key="2">
    <source>
        <dbReference type="SAM" id="MobiDB-lite"/>
    </source>
</evidence>
<evidence type="ECO:0000256" key="1">
    <source>
        <dbReference type="ARBA" id="ARBA00004196"/>
    </source>
</evidence>
<dbReference type="GO" id="GO:0016829">
    <property type="term" value="F:lyase activity"/>
    <property type="evidence" value="ECO:0007669"/>
    <property type="project" value="InterPro"/>
</dbReference>
<dbReference type="SUPFAM" id="SSF48230">
    <property type="entry name" value="Chondroitin AC/alginate lyase"/>
    <property type="match status" value="1"/>
</dbReference>
<keyword evidence="3" id="KW-0472">Membrane</keyword>
<dbReference type="InterPro" id="IPR012480">
    <property type="entry name" value="Hepar_II_III_C"/>
</dbReference>
<evidence type="ECO:0000256" key="3">
    <source>
        <dbReference type="SAM" id="Phobius"/>
    </source>
</evidence>
<dbReference type="PANTHER" id="PTHR38045:SF1">
    <property type="entry name" value="HEPARINASE II_III-LIKE PROTEIN"/>
    <property type="match status" value="1"/>
</dbReference>
<dbReference type="InterPro" id="IPR008929">
    <property type="entry name" value="Chondroitin_lyas"/>
</dbReference>
<dbReference type="AlphaFoldDB" id="A0A0F7SH99"/>
<feature type="domain" description="Heparinase II/III-like C-terminal" evidence="4">
    <location>
        <begin position="537"/>
        <end position="715"/>
    </location>
</feature>
<dbReference type="Gene3D" id="2.70.98.70">
    <property type="match status" value="1"/>
</dbReference>
<dbReference type="Pfam" id="PF07940">
    <property type="entry name" value="Hepar_II_III_C"/>
    <property type="match status" value="1"/>
</dbReference>
<keyword evidence="3" id="KW-1133">Transmembrane helix</keyword>
<organism evidence="5">
    <name type="scientific">Phaffia rhodozyma</name>
    <name type="common">Yeast</name>
    <name type="synonym">Xanthophyllomyces dendrorhous</name>
    <dbReference type="NCBI Taxonomy" id="264483"/>
    <lineage>
        <taxon>Eukaryota</taxon>
        <taxon>Fungi</taxon>
        <taxon>Dikarya</taxon>
        <taxon>Basidiomycota</taxon>
        <taxon>Agaricomycotina</taxon>
        <taxon>Tremellomycetes</taxon>
        <taxon>Cystofilobasidiales</taxon>
        <taxon>Mrakiaceae</taxon>
        <taxon>Phaffia</taxon>
    </lineage>
</organism>
<reference evidence="5" key="1">
    <citation type="submission" date="2014-08" db="EMBL/GenBank/DDBJ databases">
        <authorList>
            <person name="Sharma Rahul"/>
            <person name="Thines Marco"/>
        </authorList>
    </citation>
    <scope>NUCLEOTIDE SEQUENCE</scope>
</reference>
<name>A0A0F7SH99_PHARH</name>
<dbReference type="EMBL" id="LN483167">
    <property type="protein sequence ID" value="CDZ96694.1"/>
    <property type="molecule type" value="Genomic_DNA"/>
</dbReference>
<accession>A0A0F7SH99</accession>
<protein>
    <submittedName>
        <fullName evidence="5">Heparinase II/III-like</fullName>
    </submittedName>
</protein>
<dbReference type="PANTHER" id="PTHR38045">
    <property type="entry name" value="CHROMOSOME 1, WHOLE GENOME SHOTGUN SEQUENCE"/>
    <property type="match status" value="1"/>
</dbReference>
<keyword evidence="3" id="KW-0812">Transmembrane</keyword>
<proteinExistence type="predicted"/>
<feature type="region of interest" description="Disordered" evidence="2">
    <location>
        <begin position="84"/>
        <end position="116"/>
    </location>
</feature>
<feature type="transmembrane region" description="Helical" evidence="3">
    <location>
        <begin position="54"/>
        <end position="77"/>
    </location>
</feature>
<sequence>MAYRAQPQFDESVQNLAGPYNSSSGGYHSGDYGYTQPGASSGYAAPAKKKRSKWLTVFTPILIVAIIVGAIVAGVVVSKNNKKASTANDTSSGSSGSSASGTASKTTTGKSTATKSGTATVQGLARIATATDSFYLPVYPSTTNTALYVSPTTSAVASRTWPSDTASVSTSSPRSHPRLIAPQYKWDGLATLIANDEYLAGWNETIFGNATANYESASITYQEDGGLTGSGVLDVARELKVRVKNWAYAYRMTNDTKWLDRTWTELNVAMGNNADIPFGNGTARWNAAHFLDLAEFTSAFAVAYDWMYDGWTDDQKTTIRTAIVENGLDYCVNAFGSESYSWWTSVNGNWNCVCNAGCTMGALAILGDDTTGQAQAVLDKTITNAQSNCANAVYPDGTWTEGPNYWYFGTTGFAEMASALTTAYGSDQGLLSANENFYLTGTYHMYVQGMTSLFNYNDHGPNKYSANANSLLFMGSAYKLPRLTLYQREQYDASEPFGVFYYDPTATGAWWDGLPYDRHFTNGVDDWASMRNSWTDNNGIYVGMKAGNMTGHQTHGDIDAGDFVFDAMGVRWAGDLGSGNYLSTGYFSSEAEDSQRWLYYRKRTEGQNTIVLDYLNQNVATLPTTTFGTTNDTQGSSTVATLDSNSAAYFTMDLTTAYNGTSIERGVRLLNDRKQMLIQDEINAPGATNIQWRMHTNATVSISSDGLTATLTLQGKTCEVKIVSPSTGATFSPMDPTRFSSDPPLPAQLTFDGVLEEGDQPNTGVTVLAVSLPGGEYSLQVLFNPQWDGSSASDFVTPSNVTLENWSTTSHN</sequence>